<name>A0A2P2DH61_9LEPT</name>
<reference evidence="2" key="1">
    <citation type="journal article" date="2019" name="Microbiol. Immunol.">
        <title>Molecular and phenotypic characterization of Leptospira johnsonii sp. nov., Leptospira ellinghausenii sp. nov. and Leptospira ryugenii sp. nov. isolated from soil and water in Japan.</title>
        <authorList>
            <person name="Masuzawa T."/>
            <person name="Saito M."/>
            <person name="Nakao R."/>
            <person name="Nikaido Y."/>
            <person name="Matsumoto M."/>
            <person name="Ogawa M."/>
            <person name="Yokoyama M."/>
            <person name="Hidaka Y."/>
            <person name="Tomita J."/>
            <person name="Sakakibara K."/>
            <person name="Suzuki K."/>
            <person name="Yasuda S."/>
            <person name="Sato H."/>
            <person name="Yamaguchi M."/>
            <person name="Yoshida S.I."/>
            <person name="Koizumi N."/>
            <person name="Kawamura Y."/>
        </authorList>
    </citation>
    <scope>NUCLEOTIDE SEQUENCE [LARGE SCALE GENOMIC DNA]</scope>
    <source>
        <strain evidence="2">E18</strain>
    </source>
</reference>
<organism evidence="1 2">
    <name type="scientific">Leptospira ellinghausenii</name>
    <dbReference type="NCBI Taxonomy" id="1917822"/>
    <lineage>
        <taxon>Bacteria</taxon>
        <taxon>Pseudomonadati</taxon>
        <taxon>Spirochaetota</taxon>
        <taxon>Spirochaetia</taxon>
        <taxon>Leptospirales</taxon>
        <taxon>Leptospiraceae</taxon>
        <taxon>Leptospira</taxon>
    </lineage>
</organism>
<evidence type="ECO:0000313" key="2">
    <source>
        <dbReference type="Proteomes" id="UP000245206"/>
    </source>
</evidence>
<sequence>MSLCHPERGNVSCGACCGLFNLKLTTKEFKNLLLERTTEFHNTVNFEIRHTLPIYRKDRETKESNFPKKDEMTYNCPFLGYVDNTKQRIGCMIHPKFTGDPKSQNFSFYGTSICQAYDCKTKENALAELWEVLFVEIAKDSIEYSFLSADHIFTYAVEKFFAHSNKNVEEMFQTFRLELVELFQLRLVTSIQNNFTSFEINYDAFLTLESVCLYLESELGMDWIRWKEEWEKKNPNRGEVSGFFDK</sequence>
<accession>A0A2P2DH61</accession>
<dbReference type="AlphaFoldDB" id="A0A2P2DH61"/>
<dbReference type="Proteomes" id="UP000245206">
    <property type="component" value="Unassembled WGS sequence"/>
</dbReference>
<proteinExistence type="predicted"/>
<keyword evidence="2" id="KW-1185">Reference proteome</keyword>
<dbReference type="RefSeq" id="WP_108960792.1">
    <property type="nucleotide sequence ID" value="NZ_BFAZ01000009.1"/>
</dbReference>
<evidence type="ECO:0000313" key="1">
    <source>
        <dbReference type="EMBL" id="GBF43948.1"/>
    </source>
</evidence>
<gene>
    <name evidence="1" type="ORF">LPTSP2_32510</name>
</gene>
<dbReference type="OrthoDB" id="5470322at2"/>
<comment type="caution">
    <text evidence="1">The sequence shown here is derived from an EMBL/GenBank/DDBJ whole genome shotgun (WGS) entry which is preliminary data.</text>
</comment>
<dbReference type="EMBL" id="BFAZ01000009">
    <property type="protein sequence ID" value="GBF43948.1"/>
    <property type="molecule type" value="Genomic_DNA"/>
</dbReference>
<protein>
    <submittedName>
        <fullName evidence="1">Uncharacterized protein</fullName>
    </submittedName>
</protein>